<evidence type="ECO:0000313" key="1">
    <source>
        <dbReference type="EMBL" id="TDT72699.1"/>
    </source>
</evidence>
<keyword evidence="2" id="KW-1185">Reference proteome</keyword>
<proteinExistence type="predicted"/>
<dbReference type="Proteomes" id="UP000294563">
    <property type="component" value="Unassembled WGS sequence"/>
</dbReference>
<sequence length="160" mass="17660">MNLLITNLCVSPYDPDHTAREPSNLFLPNAAALVKVRHGEALFRFDVTTLNLFASINVAVRVGQDRQSTMIHRAVLGTYFAKAYCLALALHVQHVREIRGILAIRSAKERVFTGLIAGLLVGKVIDFDATLSLTHEATFRALRRLVKQSGVEKCGVVFTT</sequence>
<accession>A0A4R7LCC3</accession>
<dbReference type="EMBL" id="SOBH01000005">
    <property type="protein sequence ID" value="TDT72699.1"/>
    <property type="molecule type" value="Genomic_DNA"/>
</dbReference>
<evidence type="ECO:0000313" key="2">
    <source>
        <dbReference type="Proteomes" id="UP000294563"/>
    </source>
</evidence>
<dbReference type="AlphaFoldDB" id="A0A4R7LCC3"/>
<gene>
    <name evidence="1" type="ORF">BDE40_3551</name>
</gene>
<protein>
    <submittedName>
        <fullName evidence="1">Uncharacterized protein</fullName>
    </submittedName>
</protein>
<reference evidence="1 2" key="1">
    <citation type="submission" date="2019-03" db="EMBL/GenBank/DDBJ databases">
        <title>Genomic Encyclopedia of Archaeal and Bacterial Type Strains, Phase II (KMG-II): from individual species to whole genera.</title>
        <authorList>
            <person name="Goeker M."/>
        </authorList>
    </citation>
    <scope>NUCLEOTIDE SEQUENCE [LARGE SCALE GENOMIC DNA]</scope>
    <source>
        <strain evidence="1 2">DSM 29467</strain>
    </source>
</reference>
<organism evidence="1 2">
    <name type="scientific">Litoreibacter halocynthiae</name>
    <dbReference type="NCBI Taxonomy" id="1242689"/>
    <lineage>
        <taxon>Bacteria</taxon>
        <taxon>Pseudomonadati</taxon>
        <taxon>Pseudomonadota</taxon>
        <taxon>Alphaproteobacteria</taxon>
        <taxon>Rhodobacterales</taxon>
        <taxon>Roseobacteraceae</taxon>
        <taxon>Litoreibacter</taxon>
    </lineage>
</organism>
<comment type="caution">
    <text evidence="1">The sequence shown here is derived from an EMBL/GenBank/DDBJ whole genome shotgun (WGS) entry which is preliminary data.</text>
</comment>
<name>A0A4R7LCC3_9RHOB</name>